<dbReference type="PANTHER" id="PTHR43649">
    <property type="entry name" value="ARABINOSE-BINDING PROTEIN-RELATED"/>
    <property type="match status" value="1"/>
</dbReference>
<dbReference type="OrthoDB" id="9780991at2"/>
<dbReference type="InterPro" id="IPR006059">
    <property type="entry name" value="SBP"/>
</dbReference>
<reference evidence="1 2" key="1">
    <citation type="submission" date="2019-07" db="EMBL/GenBank/DDBJ databases">
        <title>Whole genome shotgun sequence of Knoellia locipacati NBRC 109775.</title>
        <authorList>
            <person name="Hosoyama A."/>
            <person name="Uohara A."/>
            <person name="Ohji S."/>
            <person name="Ichikawa N."/>
        </authorList>
    </citation>
    <scope>NUCLEOTIDE SEQUENCE [LARGE SCALE GENOMIC DNA]</scope>
    <source>
        <strain evidence="1 2">NBRC 109775</strain>
    </source>
</reference>
<dbReference type="PANTHER" id="PTHR43649:SF12">
    <property type="entry name" value="DIACETYLCHITOBIOSE BINDING PROTEIN DASA"/>
    <property type="match status" value="1"/>
</dbReference>
<sequence length="457" mass="48608">MLADKTDVSPPRRRLQWRGGRISKEIDVLRRTAIGSTLALAAALSLSACGGGGDDEGTGSKTIQVTLANHVWTENIKAALPEFEKATGLKVELTQLGEDQLSDQYNVKLNAGTSDLDVMMYRPLQEGKLFGKNGYLSDITEDTKGASDWNWSDFQSGPVEATTYDKKVVGVPLITETEVLYYRKDLLAKAGYTAPPKTLDELKEAAAKVQAANPGVAGFVARTGKTAAVTQFSGFLYSFGGKWADDSGKAAVNSAEAKQAYAYYGGLIHDHGPKNVSTDMSWPEAMAIFTQGQAAFYTEASSLYKNATDPAKSKVAETVGFAPFPEGPAGSKPYNVPSWALGINEASENKANAWKFIEWATSKEQTLANQKAGVPGARTSVANDADATSTYPKDLVEAAKAGAENGVGFDRPQVVKVPEARELVGQPIVDAITGKDSAAAADKAAEAFQALLDDENK</sequence>
<organism evidence="1 2">
    <name type="scientific">Knoellia locipacati</name>
    <dbReference type="NCBI Taxonomy" id="882824"/>
    <lineage>
        <taxon>Bacteria</taxon>
        <taxon>Bacillati</taxon>
        <taxon>Actinomycetota</taxon>
        <taxon>Actinomycetes</taxon>
        <taxon>Micrococcales</taxon>
        <taxon>Intrasporangiaceae</taxon>
        <taxon>Knoellia</taxon>
    </lineage>
</organism>
<dbReference type="CDD" id="cd13585">
    <property type="entry name" value="PBP2_TMBP_like"/>
    <property type="match status" value="1"/>
</dbReference>
<accession>A0A512SYA4</accession>
<name>A0A512SYA4_9MICO</name>
<protein>
    <submittedName>
        <fullName evidence="1">ABC transporter substrate-binding protein</fullName>
    </submittedName>
</protein>
<dbReference type="EMBL" id="BKBA01000003">
    <property type="protein sequence ID" value="GEQ12895.1"/>
    <property type="molecule type" value="Genomic_DNA"/>
</dbReference>
<dbReference type="SUPFAM" id="SSF53850">
    <property type="entry name" value="Periplasmic binding protein-like II"/>
    <property type="match status" value="1"/>
</dbReference>
<dbReference type="Pfam" id="PF01547">
    <property type="entry name" value="SBP_bac_1"/>
    <property type="match status" value="1"/>
</dbReference>
<gene>
    <name evidence="1" type="ORF">KLO01_09420</name>
</gene>
<dbReference type="AlphaFoldDB" id="A0A512SYA4"/>
<comment type="caution">
    <text evidence="1">The sequence shown here is derived from an EMBL/GenBank/DDBJ whole genome shotgun (WGS) entry which is preliminary data.</text>
</comment>
<proteinExistence type="predicted"/>
<dbReference type="Proteomes" id="UP000321793">
    <property type="component" value="Unassembled WGS sequence"/>
</dbReference>
<keyword evidence="2" id="KW-1185">Reference proteome</keyword>
<dbReference type="InterPro" id="IPR050490">
    <property type="entry name" value="Bact_solute-bd_prot1"/>
</dbReference>
<evidence type="ECO:0000313" key="2">
    <source>
        <dbReference type="Proteomes" id="UP000321793"/>
    </source>
</evidence>
<dbReference type="Gene3D" id="3.40.190.10">
    <property type="entry name" value="Periplasmic binding protein-like II"/>
    <property type="match status" value="2"/>
</dbReference>
<evidence type="ECO:0000313" key="1">
    <source>
        <dbReference type="EMBL" id="GEQ12895.1"/>
    </source>
</evidence>